<dbReference type="SUPFAM" id="SSF52172">
    <property type="entry name" value="CheY-like"/>
    <property type="match status" value="1"/>
</dbReference>
<evidence type="ECO:0000256" key="2">
    <source>
        <dbReference type="ARBA" id="ARBA00023125"/>
    </source>
</evidence>
<gene>
    <name evidence="7" type="ORF">FBQ74_03570</name>
</gene>
<dbReference type="InterPro" id="IPR016032">
    <property type="entry name" value="Sig_transdc_resp-reg_C-effctor"/>
</dbReference>
<evidence type="ECO:0000256" key="1">
    <source>
        <dbReference type="ARBA" id="ARBA00023015"/>
    </source>
</evidence>
<evidence type="ECO:0000256" key="4">
    <source>
        <dbReference type="PROSITE-ProRule" id="PRU00169"/>
    </source>
</evidence>
<dbReference type="InterPro" id="IPR001789">
    <property type="entry name" value="Sig_transdc_resp-reg_receiver"/>
</dbReference>
<feature type="modified residue" description="4-aspartylphosphate" evidence="4">
    <location>
        <position position="55"/>
    </location>
</feature>
<dbReference type="PRINTS" id="PR00038">
    <property type="entry name" value="HTHLUXR"/>
</dbReference>
<dbReference type="PROSITE" id="PS50110">
    <property type="entry name" value="RESPONSE_REGULATORY"/>
    <property type="match status" value="1"/>
</dbReference>
<feature type="domain" description="HTH luxR-type" evidence="5">
    <location>
        <begin position="136"/>
        <end position="201"/>
    </location>
</feature>
<dbReference type="Gene3D" id="3.40.50.2300">
    <property type="match status" value="1"/>
</dbReference>
<dbReference type="InterPro" id="IPR036388">
    <property type="entry name" value="WH-like_DNA-bd_sf"/>
</dbReference>
<dbReference type="PANTHER" id="PTHR44688:SF16">
    <property type="entry name" value="DNA-BINDING TRANSCRIPTIONAL ACTIVATOR DEVR_DOSR"/>
    <property type="match status" value="1"/>
</dbReference>
<dbReference type="AlphaFoldDB" id="A0A5B7YBD5"/>
<evidence type="ECO:0000259" key="5">
    <source>
        <dbReference type="PROSITE" id="PS50043"/>
    </source>
</evidence>
<accession>A0A5B7YBD5</accession>
<dbReference type="InterPro" id="IPR011006">
    <property type="entry name" value="CheY-like_superfamily"/>
</dbReference>
<keyword evidence="3" id="KW-0804">Transcription</keyword>
<dbReference type="PROSITE" id="PS00622">
    <property type="entry name" value="HTH_LUXR_1"/>
    <property type="match status" value="1"/>
</dbReference>
<dbReference type="Pfam" id="PF00196">
    <property type="entry name" value="GerE"/>
    <property type="match status" value="1"/>
</dbReference>
<keyword evidence="8" id="KW-1185">Reference proteome</keyword>
<dbReference type="Gene3D" id="1.10.10.10">
    <property type="entry name" value="Winged helix-like DNA-binding domain superfamily/Winged helix DNA-binding domain"/>
    <property type="match status" value="1"/>
</dbReference>
<dbReference type="PANTHER" id="PTHR44688">
    <property type="entry name" value="DNA-BINDING TRANSCRIPTIONAL ACTIVATOR DEVR_DOSR"/>
    <property type="match status" value="1"/>
</dbReference>
<organism evidence="7 8">
    <name type="scientific">Salinimonas iocasae</name>
    <dbReference type="NCBI Taxonomy" id="2572577"/>
    <lineage>
        <taxon>Bacteria</taxon>
        <taxon>Pseudomonadati</taxon>
        <taxon>Pseudomonadota</taxon>
        <taxon>Gammaproteobacteria</taxon>
        <taxon>Alteromonadales</taxon>
        <taxon>Alteromonadaceae</taxon>
        <taxon>Alteromonas/Salinimonas group</taxon>
        <taxon>Salinimonas</taxon>
    </lineage>
</organism>
<keyword evidence="2" id="KW-0238">DNA-binding</keyword>
<dbReference type="EMBL" id="CP039852">
    <property type="protein sequence ID" value="QCZ92603.1"/>
    <property type="molecule type" value="Genomic_DNA"/>
</dbReference>
<reference evidence="7 8" key="1">
    <citation type="submission" date="2019-04" db="EMBL/GenBank/DDBJ databases">
        <title>Salinimonas iocasae sp. nov., a halophilic bacterium isolated from the outer tube casing of tubeworms in Okinawa Trough.</title>
        <authorList>
            <person name="Zhang H."/>
            <person name="Wang H."/>
            <person name="Li C."/>
        </authorList>
    </citation>
    <scope>NUCLEOTIDE SEQUENCE [LARGE SCALE GENOMIC DNA]</scope>
    <source>
        <strain evidence="7 8">KX18D6</strain>
    </source>
</reference>
<evidence type="ECO:0000256" key="3">
    <source>
        <dbReference type="ARBA" id="ARBA00023163"/>
    </source>
</evidence>
<sequence length="202" mass="22490">MTTPSKVYLVDDDKLILETLARIFNESQFSVHTFSDTRAFLNSDIDTHNACVILDLNMPYHTGLDVLAALKQSHPGLPVLIYSGKADVITAVKAMEDGAVTLIQKSATPERLIRKAQEAIDQRKSLLQELDKTRKAKMLVAQLTERELDVAKLVSEGYSASEIAEMLYISHRTVEAHKSNIFSKLDVHSVASLTRVVLQAQR</sequence>
<keyword evidence="1" id="KW-0805">Transcription regulation</keyword>
<protein>
    <submittedName>
        <fullName evidence="7">Response regulator transcription factor</fullName>
    </submittedName>
</protein>
<dbReference type="PROSITE" id="PS50043">
    <property type="entry name" value="HTH_LUXR_2"/>
    <property type="match status" value="1"/>
</dbReference>
<name>A0A5B7YBD5_9ALTE</name>
<dbReference type="SMART" id="SM00421">
    <property type="entry name" value="HTH_LUXR"/>
    <property type="match status" value="1"/>
</dbReference>
<evidence type="ECO:0000313" key="7">
    <source>
        <dbReference type="EMBL" id="QCZ92603.1"/>
    </source>
</evidence>
<dbReference type="GO" id="GO:0000160">
    <property type="term" value="P:phosphorelay signal transduction system"/>
    <property type="evidence" value="ECO:0007669"/>
    <property type="project" value="InterPro"/>
</dbReference>
<evidence type="ECO:0000313" key="8">
    <source>
        <dbReference type="Proteomes" id="UP000304912"/>
    </source>
</evidence>
<dbReference type="GO" id="GO:0006355">
    <property type="term" value="P:regulation of DNA-templated transcription"/>
    <property type="evidence" value="ECO:0007669"/>
    <property type="project" value="InterPro"/>
</dbReference>
<feature type="domain" description="Response regulatory" evidence="6">
    <location>
        <begin position="6"/>
        <end position="120"/>
    </location>
</feature>
<dbReference type="SUPFAM" id="SSF46894">
    <property type="entry name" value="C-terminal effector domain of the bipartite response regulators"/>
    <property type="match status" value="1"/>
</dbReference>
<dbReference type="Pfam" id="PF00072">
    <property type="entry name" value="Response_reg"/>
    <property type="match status" value="1"/>
</dbReference>
<dbReference type="Proteomes" id="UP000304912">
    <property type="component" value="Chromosome"/>
</dbReference>
<dbReference type="InterPro" id="IPR000792">
    <property type="entry name" value="Tscrpt_reg_LuxR_C"/>
</dbReference>
<dbReference type="GO" id="GO:0003677">
    <property type="term" value="F:DNA binding"/>
    <property type="evidence" value="ECO:0007669"/>
    <property type="project" value="UniProtKB-KW"/>
</dbReference>
<dbReference type="OrthoDB" id="9802186at2"/>
<dbReference type="KEGG" id="salk:FBQ74_03570"/>
<dbReference type="CDD" id="cd06170">
    <property type="entry name" value="LuxR_C_like"/>
    <property type="match status" value="1"/>
</dbReference>
<dbReference type="RefSeq" id="WP_139755355.1">
    <property type="nucleotide sequence ID" value="NZ_CP039852.1"/>
</dbReference>
<evidence type="ECO:0000259" key="6">
    <source>
        <dbReference type="PROSITE" id="PS50110"/>
    </source>
</evidence>
<dbReference type="SMART" id="SM00448">
    <property type="entry name" value="REC"/>
    <property type="match status" value="1"/>
</dbReference>
<keyword evidence="4" id="KW-0597">Phosphoprotein</keyword>
<proteinExistence type="predicted"/>